<dbReference type="EMBL" id="QLIN01000020">
    <property type="protein sequence ID" value="RAI63060.1"/>
    <property type="molecule type" value="Genomic_DNA"/>
</dbReference>
<feature type="compositionally biased region" description="Basic and acidic residues" evidence="1">
    <location>
        <begin position="54"/>
        <end position="68"/>
    </location>
</feature>
<name>A0A327MJ78_PSEFL</name>
<organism evidence="3 4">
    <name type="scientific">Pseudomonas fluorescens</name>
    <dbReference type="NCBI Taxonomy" id="294"/>
    <lineage>
        <taxon>Bacteria</taxon>
        <taxon>Pseudomonadati</taxon>
        <taxon>Pseudomonadota</taxon>
        <taxon>Gammaproteobacteria</taxon>
        <taxon>Pseudomonadales</taxon>
        <taxon>Pseudomonadaceae</taxon>
        <taxon>Pseudomonas</taxon>
    </lineage>
</organism>
<evidence type="ECO:0000256" key="2">
    <source>
        <dbReference type="SAM" id="Phobius"/>
    </source>
</evidence>
<protein>
    <submittedName>
        <fullName evidence="3">Uncharacterized protein</fullName>
    </submittedName>
</protein>
<dbReference type="AlphaFoldDB" id="A0A327MJ78"/>
<dbReference type="Proteomes" id="UP000249493">
    <property type="component" value="Unassembled WGS sequence"/>
</dbReference>
<proteinExistence type="predicted"/>
<sequence length="68" mass="7511">MLLKVIVIWTLLSIIVAGVFCRLMHNAKVADRALKITRPDPRPHGQKVDSTSMTRDKSGGDDSDRHAA</sequence>
<keyword evidence="2" id="KW-0472">Membrane</keyword>
<comment type="caution">
    <text evidence="3">The sequence shown here is derived from an EMBL/GenBank/DDBJ whole genome shotgun (WGS) entry which is preliminary data.</text>
</comment>
<evidence type="ECO:0000256" key="1">
    <source>
        <dbReference type="SAM" id="MobiDB-lite"/>
    </source>
</evidence>
<feature type="compositionally biased region" description="Basic and acidic residues" evidence="1">
    <location>
        <begin position="32"/>
        <end position="47"/>
    </location>
</feature>
<accession>A0A327MJ78</accession>
<gene>
    <name evidence="3" type="ORF">DOZ80_29620</name>
</gene>
<feature type="transmembrane region" description="Helical" evidence="2">
    <location>
        <begin position="6"/>
        <end position="25"/>
    </location>
</feature>
<evidence type="ECO:0000313" key="4">
    <source>
        <dbReference type="Proteomes" id="UP000249493"/>
    </source>
</evidence>
<keyword evidence="2" id="KW-1133">Transmembrane helix</keyword>
<reference evidence="3 4" key="1">
    <citation type="submission" date="2018-06" db="EMBL/GenBank/DDBJ databases">
        <authorList>
            <person name="Zhirakovskaya E."/>
        </authorList>
    </citation>
    <scope>NUCLEOTIDE SEQUENCE [LARGE SCALE GENOMIC DNA]</scope>
    <source>
        <strain evidence="3 4">LY3</strain>
    </source>
</reference>
<evidence type="ECO:0000313" key="3">
    <source>
        <dbReference type="EMBL" id="RAI63060.1"/>
    </source>
</evidence>
<feature type="region of interest" description="Disordered" evidence="1">
    <location>
        <begin position="32"/>
        <end position="68"/>
    </location>
</feature>
<keyword evidence="2" id="KW-0812">Transmembrane</keyword>
<dbReference type="RefSeq" id="WP_111288961.1">
    <property type="nucleotide sequence ID" value="NZ_QLIN01000020.1"/>
</dbReference>